<dbReference type="PANTHER" id="PTHR30055">
    <property type="entry name" value="HTH-TYPE TRANSCRIPTIONAL REGULATOR RUTR"/>
    <property type="match status" value="1"/>
</dbReference>
<comment type="caution">
    <text evidence="6">The sequence shown here is derived from an EMBL/GenBank/DDBJ whole genome shotgun (WGS) entry which is preliminary data.</text>
</comment>
<evidence type="ECO:0000256" key="1">
    <source>
        <dbReference type="ARBA" id="ARBA00023015"/>
    </source>
</evidence>
<dbReference type="Gene3D" id="1.10.357.10">
    <property type="entry name" value="Tetracycline Repressor, domain 2"/>
    <property type="match status" value="1"/>
</dbReference>
<dbReference type="Gene3D" id="1.10.10.60">
    <property type="entry name" value="Homeodomain-like"/>
    <property type="match status" value="1"/>
</dbReference>
<evidence type="ECO:0000313" key="7">
    <source>
        <dbReference type="Proteomes" id="UP000557204"/>
    </source>
</evidence>
<evidence type="ECO:0000256" key="2">
    <source>
        <dbReference type="ARBA" id="ARBA00023125"/>
    </source>
</evidence>
<evidence type="ECO:0000313" key="6">
    <source>
        <dbReference type="EMBL" id="NNU27108.1"/>
    </source>
</evidence>
<evidence type="ECO:0000256" key="3">
    <source>
        <dbReference type="ARBA" id="ARBA00023163"/>
    </source>
</evidence>
<dbReference type="Pfam" id="PF00440">
    <property type="entry name" value="TetR_N"/>
    <property type="match status" value="1"/>
</dbReference>
<protein>
    <submittedName>
        <fullName evidence="6">TetR/AcrR family transcriptional regulator</fullName>
    </submittedName>
</protein>
<feature type="DNA-binding region" description="H-T-H motif" evidence="4">
    <location>
        <begin position="29"/>
        <end position="48"/>
    </location>
</feature>
<dbReference type="PROSITE" id="PS50977">
    <property type="entry name" value="HTH_TETR_2"/>
    <property type="match status" value="1"/>
</dbReference>
<evidence type="ECO:0000259" key="5">
    <source>
        <dbReference type="PROSITE" id="PS50977"/>
    </source>
</evidence>
<dbReference type="InterPro" id="IPR036271">
    <property type="entry name" value="Tet_transcr_reg_TetR-rel_C_sf"/>
</dbReference>
<dbReference type="InterPro" id="IPR025996">
    <property type="entry name" value="MT1864/Rv1816-like_C"/>
</dbReference>
<dbReference type="EMBL" id="JABFAJ010000011">
    <property type="protein sequence ID" value="NNU27108.1"/>
    <property type="molecule type" value="Genomic_DNA"/>
</dbReference>
<dbReference type="SUPFAM" id="SSF46689">
    <property type="entry name" value="Homeodomain-like"/>
    <property type="match status" value="1"/>
</dbReference>
<sequence>MARASTARRAAIVRAARELLDGGGVDAVTMRAVADRLGIRAPSLYNHLPDKQALENALVSDGFAELAAALRQALEGSTDDEIGGIGGAYRAFARRSPHLYRLMTERELDRDELVPGVEAAAAQPLVDVLHGDEARARAVFAFMHGMATLELNRRFPAEADLDATWAVGLRHLAAETPPGVA</sequence>
<reference evidence="6 7" key="1">
    <citation type="submission" date="2020-05" db="EMBL/GenBank/DDBJ databases">
        <title>Genome sequence of Isoptericola sp. JC619 isolated from Chilika lagoon, India.</title>
        <authorList>
            <person name="Kumar D."/>
            <person name="Appam K."/>
            <person name="Gandham S."/>
            <person name="Uppada J."/>
            <person name="Sasikala C."/>
            <person name="Venkata Ramana C."/>
        </authorList>
    </citation>
    <scope>NUCLEOTIDE SEQUENCE [LARGE SCALE GENOMIC DNA]</scope>
    <source>
        <strain evidence="6 7">JC619</strain>
    </source>
</reference>
<evidence type="ECO:0000256" key="4">
    <source>
        <dbReference type="PROSITE-ProRule" id="PRU00335"/>
    </source>
</evidence>
<dbReference type="Pfam" id="PF13305">
    <property type="entry name" value="TetR_C_33"/>
    <property type="match status" value="1"/>
</dbReference>
<gene>
    <name evidence="6" type="ORF">HLI28_06070</name>
</gene>
<dbReference type="InterPro" id="IPR050109">
    <property type="entry name" value="HTH-type_TetR-like_transc_reg"/>
</dbReference>
<dbReference type="InterPro" id="IPR001647">
    <property type="entry name" value="HTH_TetR"/>
</dbReference>
<keyword evidence="2 4" id="KW-0238">DNA-binding</keyword>
<dbReference type="AlphaFoldDB" id="A0A849K1Q3"/>
<name>A0A849K1Q3_9MICO</name>
<proteinExistence type="predicted"/>
<feature type="domain" description="HTH tetR-type" evidence="5">
    <location>
        <begin position="6"/>
        <end position="66"/>
    </location>
</feature>
<dbReference type="RefSeq" id="WP_171246617.1">
    <property type="nucleotide sequence ID" value="NZ_JABFAJ010000011.1"/>
</dbReference>
<dbReference type="Proteomes" id="UP000557204">
    <property type="component" value="Unassembled WGS sequence"/>
</dbReference>
<dbReference type="InterPro" id="IPR009057">
    <property type="entry name" value="Homeodomain-like_sf"/>
</dbReference>
<accession>A0A849K1Q3</accession>
<dbReference type="SUPFAM" id="SSF48498">
    <property type="entry name" value="Tetracyclin repressor-like, C-terminal domain"/>
    <property type="match status" value="1"/>
</dbReference>
<keyword evidence="1" id="KW-0805">Transcription regulation</keyword>
<dbReference type="PRINTS" id="PR00455">
    <property type="entry name" value="HTHTETR"/>
</dbReference>
<dbReference type="GO" id="GO:0003700">
    <property type="term" value="F:DNA-binding transcription factor activity"/>
    <property type="evidence" value="ECO:0007669"/>
    <property type="project" value="TreeGrafter"/>
</dbReference>
<organism evidence="6 7">
    <name type="scientific">Isoptericola sediminis</name>
    <dbReference type="NCBI Taxonomy" id="2733572"/>
    <lineage>
        <taxon>Bacteria</taxon>
        <taxon>Bacillati</taxon>
        <taxon>Actinomycetota</taxon>
        <taxon>Actinomycetes</taxon>
        <taxon>Micrococcales</taxon>
        <taxon>Promicromonosporaceae</taxon>
        <taxon>Isoptericola</taxon>
    </lineage>
</organism>
<dbReference type="GO" id="GO:0000976">
    <property type="term" value="F:transcription cis-regulatory region binding"/>
    <property type="evidence" value="ECO:0007669"/>
    <property type="project" value="TreeGrafter"/>
</dbReference>
<keyword evidence="3" id="KW-0804">Transcription</keyword>
<keyword evidence="7" id="KW-1185">Reference proteome</keyword>
<dbReference type="PANTHER" id="PTHR30055:SF239">
    <property type="entry name" value="TRANSCRIPTIONAL REGULATORY PROTEIN"/>
    <property type="match status" value="1"/>
</dbReference>